<dbReference type="EMBL" id="MN739094">
    <property type="protein sequence ID" value="QHS88129.1"/>
    <property type="molecule type" value="Genomic_DNA"/>
</dbReference>
<dbReference type="AlphaFoldDB" id="A0A6C0B993"/>
<keyword evidence="1" id="KW-0472">Membrane</keyword>
<protein>
    <submittedName>
        <fullName evidence="2">Uncharacterized protein</fullName>
    </submittedName>
</protein>
<evidence type="ECO:0000313" key="2">
    <source>
        <dbReference type="EMBL" id="QHS88129.1"/>
    </source>
</evidence>
<reference evidence="2" key="1">
    <citation type="journal article" date="2020" name="Nature">
        <title>Giant virus diversity and host interactions through global metagenomics.</title>
        <authorList>
            <person name="Schulz F."/>
            <person name="Roux S."/>
            <person name="Paez-Espino D."/>
            <person name="Jungbluth S."/>
            <person name="Walsh D.A."/>
            <person name="Denef V.J."/>
            <person name="McMahon K.D."/>
            <person name="Konstantinidis K.T."/>
            <person name="Eloe-Fadrosh E.A."/>
            <person name="Kyrpides N.C."/>
            <person name="Woyke T."/>
        </authorList>
    </citation>
    <scope>NUCLEOTIDE SEQUENCE</scope>
    <source>
        <strain evidence="2">GVMAG-M-3300010158-55</strain>
    </source>
</reference>
<evidence type="ECO:0000256" key="1">
    <source>
        <dbReference type="SAM" id="Phobius"/>
    </source>
</evidence>
<accession>A0A6C0B993</accession>
<proteinExistence type="predicted"/>
<feature type="transmembrane region" description="Helical" evidence="1">
    <location>
        <begin position="111"/>
        <end position="134"/>
    </location>
</feature>
<keyword evidence="1" id="KW-1133">Transmembrane helix</keyword>
<organism evidence="2">
    <name type="scientific">viral metagenome</name>
    <dbReference type="NCBI Taxonomy" id="1070528"/>
    <lineage>
        <taxon>unclassified sequences</taxon>
        <taxon>metagenomes</taxon>
        <taxon>organismal metagenomes</taxon>
    </lineage>
</organism>
<feature type="transmembrane region" description="Helical" evidence="1">
    <location>
        <begin position="78"/>
        <end position="99"/>
    </location>
</feature>
<name>A0A6C0B993_9ZZZZ</name>
<keyword evidence="1" id="KW-0812">Transmembrane</keyword>
<sequence length="140" mass="15906">MSTPISELPYNTATNTVSATTELPARDIPRETVNHTTDAQVTANYVPPKQPEYIEQQPVHYHQPTQSKIDKLFEEFKLPILLSVLYFIFQMPTVQSFIIRVFPSVAHSGELTTLGVVVKSIMFGLAYHVSMFMMDYLNQP</sequence>